<organism evidence="1 2">
    <name type="scientific">Saccharothrix coeruleofusca</name>
    <dbReference type="NCBI Taxonomy" id="33919"/>
    <lineage>
        <taxon>Bacteria</taxon>
        <taxon>Bacillati</taxon>
        <taxon>Actinomycetota</taxon>
        <taxon>Actinomycetes</taxon>
        <taxon>Pseudonocardiales</taxon>
        <taxon>Pseudonocardiaceae</taxon>
        <taxon>Saccharothrix</taxon>
    </lineage>
</organism>
<proteinExistence type="predicted"/>
<gene>
    <name evidence="1" type="ORF">GCM10010185_60140</name>
</gene>
<dbReference type="RefSeq" id="WP_189226708.1">
    <property type="nucleotide sequence ID" value="NZ_BMRG01000018.1"/>
</dbReference>
<protein>
    <submittedName>
        <fullName evidence="1">Uncharacterized protein</fullName>
    </submittedName>
</protein>
<evidence type="ECO:0000313" key="2">
    <source>
        <dbReference type="Proteomes" id="UP000639606"/>
    </source>
</evidence>
<dbReference type="Proteomes" id="UP000639606">
    <property type="component" value="Unassembled WGS sequence"/>
</dbReference>
<sequence>MLAALDLAVPPTAPADPHEVRPVRLEEEALSRVTARLLGEAKDLLRVLLFGGAEDGVDLARTECELLTLKSIL</sequence>
<evidence type="ECO:0000313" key="1">
    <source>
        <dbReference type="EMBL" id="GGP78371.1"/>
    </source>
</evidence>
<dbReference type="AlphaFoldDB" id="A0A918AUU7"/>
<comment type="caution">
    <text evidence="1">The sequence shown here is derived from an EMBL/GenBank/DDBJ whole genome shotgun (WGS) entry which is preliminary data.</text>
</comment>
<accession>A0A918AUU7</accession>
<keyword evidence="2" id="KW-1185">Reference proteome</keyword>
<reference evidence="1" key="2">
    <citation type="submission" date="2020-09" db="EMBL/GenBank/DDBJ databases">
        <authorList>
            <person name="Sun Q."/>
            <person name="Ohkuma M."/>
        </authorList>
    </citation>
    <scope>NUCLEOTIDE SEQUENCE</scope>
    <source>
        <strain evidence="1">JCM 3313</strain>
    </source>
</reference>
<dbReference type="EMBL" id="BMRG01000018">
    <property type="protein sequence ID" value="GGP78371.1"/>
    <property type="molecule type" value="Genomic_DNA"/>
</dbReference>
<reference evidence="1" key="1">
    <citation type="journal article" date="2014" name="Int. J. Syst. Evol. Microbiol.">
        <title>Complete genome sequence of Corynebacterium casei LMG S-19264T (=DSM 44701T), isolated from a smear-ripened cheese.</title>
        <authorList>
            <consortium name="US DOE Joint Genome Institute (JGI-PGF)"/>
            <person name="Walter F."/>
            <person name="Albersmeier A."/>
            <person name="Kalinowski J."/>
            <person name="Ruckert C."/>
        </authorList>
    </citation>
    <scope>NUCLEOTIDE SEQUENCE</scope>
    <source>
        <strain evidence="1">JCM 3313</strain>
    </source>
</reference>
<name>A0A918AUU7_9PSEU</name>